<reference evidence="2 3" key="1">
    <citation type="journal article" date="2018" name="PLoS ONE">
        <title>The draft genome of Kipferlia bialata reveals reductive genome evolution in fornicate parasites.</title>
        <authorList>
            <person name="Tanifuji G."/>
            <person name="Takabayashi S."/>
            <person name="Kume K."/>
            <person name="Takagi M."/>
            <person name="Nakayama T."/>
            <person name="Kamikawa R."/>
            <person name="Inagaki Y."/>
            <person name="Hashimoto T."/>
        </authorList>
    </citation>
    <scope>NUCLEOTIDE SEQUENCE [LARGE SCALE GENOMIC DNA]</scope>
    <source>
        <strain evidence="2">NY0173</strain>
    </source>
</reference>
<comment type="caution">
    <text evidence="2">The sequence shown here is derived from an EMBL/GenBank/DDBJ whole genome shotgun (WGS) entry which is preliminary data.</text>
</comment>
<evidence type="ECO:0008006" key="4">
    <source>
        <dbReference type="Google" id="ProtNLM"/>
    </source>
</evidence>
<accession>A0A9K3D9U8</accession>
<evidence type="ECO:0000313" key="2">
    <source>
        <dbReference type="EMBL" id="GIQ90019.1"/>
    </source>
</evidence>
<sequence length="429" mass="48255">MDDLFGAGNHVLARAKASIDLLGPWARQNKAKILQHQRDRNKDGNAVAWRDYVETRWGSVGDCCRRVVEIAGDFPPGAPPYDLPAITAVAEVIKLLTVATKATERDHHTICDTFVNTMKLRDSLMELVPGYKWELSPELIETTRGGQLQVEVVEEMGEEDAEETDVDETDTSELVDIVVRAGGRRKARRRRRQEDQTDESRDPFGVELMEREGERDAVEADKQDLATDMLNWLSLRWGPAQRDADGEINRKSNRFKAPTLLAAAQLLKPSHNGTQSKDLLDVKSAAVTDYITKQAAALHGAMSSLPSFGVEDEFDREAFVQSLTDWIAGRIVIPESAKPFCKGGQEKGERDDPESFWPHIKAHPMLGVVSTYFCTMPASEAMVERTFNVHKFIHDRAKQAMKNDVVQALLFLRINYKRLPWMRAGAKRD</sequence>
<evidence type="ECO:0000313" key="3">
    <source>
        <dbReference type="Proteomes" id="UP000265618"/>
    </source>
</evidence>
<feature type="compositionally biased region" description="Basic and acidic residues" evidence="1">
    <location>
        <begin position="192"/>
        <end position="217"/>
    </location>
</feature>
<dbReference type="Proteomes" id="UP000265618">
    <property type="component" value="Unassembled WGS sequence"/>
</dbReference>
<name>A0A9K3D9U8_9EUKA</name>
<dbReference type="EMBL" id="BDIP01005678">
    <property type="protein sequence ID" value="GIQ90019.1"/>
    <property type="molecule type" value="Genomic_DNA"/>
</dbReference>
<dbReference type="AlphaFoldDB" id="A0A9K3D9U8"/>
<proteinExistence type="predicted"/>
<protein>
    <recommendedName>
        <fullName evidence="4">HAT C-terminal dimerisation domain-containing protein</fullName>
    </recommendedName>
</protein>
<gene>
    <name evidence="2" type="ORF">KIPB_012659</name>
</gene>
<keyword evidence="3" id="KW-1185">Reference proteome</keyword>
<evidence type="ECO:0000256" key="1">
    <source>
        <dbReference type="SAM" id="MobiDB-lite"/>
    </source>
</evidence>
<organism evidence="2 3">
    <name type="scientific">Kipferlia bialata</name>
    <dbReference type="NCBI Taxonomy" id="797122"/>
    <lineage>
        <taxon>Eukaryota</taxon>
        <taxon>Metamonada</taxon>
        <taxon>Carpediemonas-like organisms</taxon>
        <taxon>Kipferlia</taxon>
    </lineage>
</organism>
<dbReference type="SUPFAM" id="SSF53098">
    <property type="entry name" value="Ribonuclease H-like"/>
    <property type="match status" value="1"/>
</dbReference>
<dbReference type="InterPro" id="IPR012337">
    <property type="entry name" value="RNaseH-like_sf"/>
</dbReference>
<feature type="region of interest" description="Disordered" evidence="1">
    <location>
        <begin position="185"/>
        <end position="217"/>
    </location>
</feature>